<feature type="transmembrane region" description="Helical" evidence="6">
    <location>
        <begin position="64"/>
        <end position="83"/>
    </location>
</feature>
<evidence type="ECO:0000256" key="2">
    <source>
        <dbReference type="ARBA" id="ARBA00009583"/>
    </source>
</evidence>
<evidence type="ECO:0000256" key="1">
    <source>
        <dbReference type="ARBA" id="ARBA00004141"/>
    </source>
</evidence>
<evidence type="ECO:0000256" key="6">
    <source>
        <dbReference type="SAM" id="Phobius"/>
    </source>
</evidence>
<evidence type="ECO:0000313" key="7">
    <source>
        <dbReference type="EMBL" id="GIY86275.1"/>
    </source>
</evidence>
<gene>
    <name evidence="7" type="primary">ZK1067.4</name>
    <name evidence="7" type="ORF">CDAR_455231</name>
</gene>
<dbReference type="Proteomes" id="UP001054837">
    <property type="component" value="Unassembled WGS sequence"/>
</dbReference>
<dbReference type="GO" id="GO:0016020">
    <property type="term" value="C:membrane"/>
    <property type="evidence" value="ECO:0007669"/>
    <property type="project" value="UniProtKB-SubCell"/>
</dbReference>
<name>A0AAV4WTM3_9ARAC</name>
<comment type="similarity">
    <text evidence="2">Belongs to the TMEM151 family.</text>
</comment>
<reference evidence="7 8" key="1">
    <citation type="submission" date="2021-06" db="EMBL/GenBank/DDBJ databases">
        <title>Caerostris darwini draft genome.</title>
        <authorList>
            <person name="Kono N."/>
            <person name="Arakawa K."/>
        </authorList>
    </citation>
    <scope>NUCLEOTIDE SEQUENCE [LARGE SCALE GENOMIC DNA]</scope>
</reference>
<dbReference type="EMBL" id="BPLQ01015168">
    <property type="protein sequence ID" value="GIY86275.1"/>
    <property type="molecule type" value="Genomic_DNA"/>
</dbReference>
<dbReference type="Pfam" id="PF14857">
    <property type="entry name" value="TMEM151"/>
    <property type="match status" value="1"/>
</dbReference>
<comment type="subcellular location">
    <subcellularLocation>
        <location evidence="1">Membrane</location>
        <topology evidence="1">Multi-pass membrane protein</topology>
    </subcellularLocation>
</comment>
<protein>
    <submittedName>
        <fullName evidence="7">Transmembrane protein 151 homolog</fullName>
    </submittedName>
</protein>
<dbReference type="AlphaFoldDB" id="A0AAV4WTM3"/>
<organism evidence="7 8">
    <name type="scientific">Caerostris darwini</name>
    <dbReference type="NCBI Taxonomy" id="1538125"/>
    <lineage>
        <taxon>Eukaryota</taxon>
        <taxon>Metazoa</taxon>
        <taxon>Ecdysozoa</taxon>
        <taxon>Arthropoda</taxon>
        <taxon>Chelicerata</taxon>
        <taxon>Arachnida</taxon>
        <taxon>Araneae</taxon>
        <taxon>Araneomorphae</taxon>
        <taxon>Entelegynae</taxon>
        <taxon>Araneoidea</taxon>
        <taxon>Araneidae</taxon>
        <taxon>Caerostris</taxon>
    </lineage>
</organism>
<proteinExistence type="inferred from homology"/>
<keyword evidence="3 6" id="KW-0812">Transmembrane</keyword>
<dbReference type="PANTHER" id="PTHR31893:SF5">
    <property type="entry name" value="TRANSMEMBRANE PROTEIN 151 HOMOLOG"/>
    <property type="match status" value="1"/>
</dbReference>
<sequence length="286" mass="33872">MIKRFLLGYCFATLDDAEDYYDQRERFFRDNEPFDEHLELREGLDLIGVNFQEYLITFVNKEKLPWYISLGMFWIFSLLLLSWPLRVAIDTQTAVVHFQVKKMFGGNPLAAYGYPDIQLSRINTPDSCELERMISNQFNPAPSYSEAMLIDSNCPFPSMESGIQMETFRVDLPPAIPSPSGRLSSSRAEEREFMIPEQRRIPKSFSQPFKPFHSIRRFSLNRRFMSPQSRETPPCYDEALLYSYPLVRYMNLRRSATDRDLSTYRRLRLSWSSLFHWRKRNNETEI</sequence>
<keyword evidence="8" id="KW-1185">Reference proteome</keyword>
<evidence type="ECO:0000256" key="5">
    <source>
        <dbReference type="ARBA" id="ARBA00023136"/>
    </source>
</evidence>
<comment type="caution">
    <text evidence="7">The sequence shown here is derived from an EMBL/GenBank/DDBJ whole genome shotgun (WGS) entry which is preliminary data.</text>
</comment>
<dbReference type="InterPro" id="IPR026767">
    <property type="entry name" value="Tmem151"/>
</dbReference>
<evidence type="ECO:0000313" key="8">
    <source>
        <dbReference type="Proteomes" id="UP001054837"/>
    </source>
</evidence>
<accession>A0AAV4WTM3</accession>
<keyword evidence="4 6" id="KW-1133">Transmembrane helix</keyword>
<keyword evidence="5 6" id="KW-0472">Membrane</keyword>
<dbReference type="PANTHER" id="PTHR31893">
    <property type="entry name" value="TRANSMEMBRANE PROTEIN 151 HOMOLOG"/>
    <property type="match status" value="1"/>
</dbReference>
<evidence type="ECO:0000256" key="3">
    <source>
        <dbReference type="ARBA" id="ARBA00022692"/>
    </source>
</evidence>
<evidence type="ECO:0000256" key="4">
    <source>
        <dbReference type="ARBA" id="ARBA00022989"/>
    </source>
</evidence>